<dbReference type="CDD" id="cd07718">
    <property type="entry name" value="RNaseZ_ELAC1_ELAC2-C-term-like_MBL-fold"/>
    <property type="match status" value="1"/>
</dbReference>
<name>A0AA88GUJ4_NAELO</name>
<keyword evidence="8" id="KW-0255">Endonuclease</keyword>
<feature type="region of interest" description="Disordered" evidence="11">
    <location>
        <begin position="195"/>
        <end position="220"/>
    </location>
</feature>
<gene>
    <name evidence="12" type="ORF">C9374_001497</name>
</gene>
<dbReference type="RefSeq" id="XP_044551157.1">
    <property type="nucleotide sequence ID" value="XM_044690810.1"/>
</dbReference>
<dbReference type="InterPro" id="IPR047151">
    <property type="entry name" value="RNZ2-like"/>
</dbReference>
<reference evidence="12 13" key="1">
    <citation type="journal article" date="2018" name="BMC Genomics">
        <title>The genome of Naegleria lovaniensis, the basis for a comparative approach to unravel pathogenicity factors of the human pathogenic amoeba N. fowleri.</title>
        <authorList>
            <person name="Liechti N."/>
            <person name="Schurch N."/>
            <person name="Bruggmann R."/>
            <person name="Wittwer M."/>
        </authorList>
    </citation>
    <scope>NUCLEOTIDE SEQUENCE [LARGE SCALE GENOMIC DNA]</scope>
    <source>
        <strain evidence="12 13">ATCC 30569</strain>
    </source>
</reference>
<dbReference type="GO" id="GO:1990180">
    <property type="term" value="P:mitochondrial tRNA 3'-end processing"/>
    <property type="evidence" value="ECO:0007669"/>
    <property type="project" value="TreeGrafter"/>
</dbReference>
<dbReference type="GO" id="GO:0042781">
    <property type="term" value="F:3'-tRNA processing endoribonuclease activity"/>
    <property type="evidence" value="ECO:0007669"/>
    <property type="project" value="UniProtKB-EC"/>
</dbReference>
<evidence type="ECO:0000313" key="13">
    <source>
        <dbReference type="Proteomes" id="UP000816034"/>
    </source>
</evidence>
<evidence type="ECO:0000256" key="8">
    <source>
        <dbReference type="ARBA" id="ARBA00022759"/>
    </source>
</evidence>
<dbReference type="AlphaFoldDB" id="A0AA88GUJ4"/>
<sequence length="836" mass="94944">MHTFYEILLVPNNEGETTISFFTNGKRYLFNCSENLNRFCTECGVRIFSGLDHIFIPHISPTYLGGLPGAIITASELQPTNKIHLYGPPNLWHYLTSLRPFVKTSTNFRILLNQMMEHQLDQDYILHSDENLTVRGLLLKSDRASRGDYHSHLQHCDFGAPFVLRNSDGGYRRRTSSNVGQLSWEFLFSGKNHDHNNNKNSSSSSSSHSHNVDLSPMKKKQKKESDACYYSFKNRLNIQPVGEFEITQTDTLKEMLKHMYPTMADYCLCFLCKTADVAGKFDAEKAKQLGIVGVDRGRLVKGETIQVNGHTIKPEDIISPITPGSEVLIINCPNEHYLPSLLSNKHFEKYMSSVVSVIHCVPHRILTTPEYREFMDKFNKECDHVIVNEDSTKDASSFVSSCTNITEFSLVDKELFTQCLTPNYKNDSDSNRAQVIEQHPNSKVSYGESLTRYNLIPVRYRGLDNSKVSYIHKIDPETVEKTFYQTYPTIAKHLTEYKEKVAKESDLDQTSAHPQANILKRCSDEEFEIIFLGTGSSIPSKYRNVTGILLNLFDRGAILFDCGEGTLSQIYRACGKEKAETILKNLKCIWISHLHADHHLGLAHFLEERSELTNDKVVIVAQNRIKVALSEYICCSSDTKFAFDFVPMKNITPDTYSPDQILIDRVFAPLGLKSMVNVPVDHTCSEAHGIVVTHHKGWKVVFSGDTRPCQRLIDAGKDCTVLIHESTFEASLLQDAITKKHSCSFEAIQVGEKMNAYRTILTHFSQRYCKFPIVDSHDSDYAVKNVAVAHDLMRLNAKKLPKIPRVMELLKDFWSIIELDDSAFINNPISEDQVND</sequence>
<feature type="compositionally biased region" description="Low complexity" evidence="11">
    <location>
        <begin position="198"/>
        <end position="209"/>
    </location>
</feature>
<evidence type="ECO:0000256" key="5">
    <source>
        <dbReference type="ARBA" id="ARBA00022694"/>
    </source>
</evidence>
<evidence type="ECO:0000256" key="4">
    <source>
        <dbReference type="ARBA" id="ARBA00012477"/>
    </source>
</evidence>
<dbReference type="Pfam" id="PF23023">
    <property type="entry name" value="Anti-Pycsar_Apyc1"/>
    <property type="match status" value="1"/>
</dbReference>
<evidence type="ECO:0000256" key="7">
    <source>
        <dbReference type="ARBA" id="ARBA00022723"/>
    </source>
</evidence>
<evidence type="ECO:0000256" key="2">
    <source>
        <dbReference type="ARBA" id="ARBA00001947"/>
    </source>
</evidence>
<evidence type="ECO:0000256" key="1">
    <source>
        <dbReference type="ARBA" id="ARBA00000402"/>
    </source>
</evidence>
<evidence type="ECO:0000256" key="6">
    <source>
        <dbReference type="ARBA" id="ARBA00022722"/>
    </source>
</evidence>
<dbReference type="InterPro" id="IPR036866">
    <property type="entry name" value="RibonucZ/Hydroxyglut_hydro"/>
</dbReference>
<dbReference type="Gene3D" id="3.60.15.10">
    <property type="entry name" value="Ribonuclease Z/Hydroxyacylglutathione hydrolase-like"/>
    <property type="match status" value="2"/>
</dbReference>
<dbReference type="PANTHER" id="PTHR12553">
    <property type="entry name" value="ZINC PHOSPHODIESTERASE ELAC PROTEIN 2"/>
    <property type="match status" value="1"/>
</dbReference>
<accession>A0AA88GUJ4</accession>
<dbReference type="PANTHER" id="PTHR12553:SF49">
    <property type="entry name" value="ZINC PHOSPHODIESTERASE ELAC PROTEIN 2"/>
    <property type="match status" value="1"/>
</dbReference>
<keyword evidence="10" id="KW-0862">Zinc</keyword>
<evidence type="ECO:0000256" key="10">
    <source>
        <dbReference type="ARBA" id="ARBA00022833"/>
    </source>
</evidence>
<dbReference type="GO" id="GO:0005739">
    <property type="term" value="C:mitochondrion"/>
    <property type="evidence" value="ECO:0007669"/>
    <property type="project" value="TreeGrafter"/>
</dbReference>
<protein>
    <recommendedName>
        <fullName evidence="4">ribonuclease Z</fullName>
        <ecNumber evidence="4">3.1.26.11</ecNumber>
    </recommendedName>
</protein>
<dbReference type="GO" id="GO:0046872">
    <property type="term" value="F:metal ion binding"/>
    <property type="evidence" value="ECO:0007669"/>
    <property type="project" value="UniProtKB-KW"/>
</dbReference>
<organism evidence="12 13">
    <name type="scientific">Naegleria lovaniensis</name>
    <name type="common">Amoeba</name>
    <dbReference type="NCBI Taxonomy" id="51637"/>
    <lineage>
        <taxon>Eukaryota</taxon>
        <taxon>Discoba</taxon>
        <taxon>Heterolobosea</taxon>
        <taxon>Tetramitia</taxon>
        <taxon>Eutetramitia</taxon>
        <taxon>Vahlkampfiidae</taxon>
        <taxon>Naegleria</taxon>
    </lineage>
</organism>
<dbReference type="SUPFAM" id="SSF56281">
    <property type="entry name" value="Metallo-hydrolase/oxidoreductase"/>
    <property type="match status" value="2"/>
</dbReference>
<keyword evidence="9" id="KW-0378">Hydrolase</keyword>
<evidence type="ECO:0000313" key="12">
    <source>
        <dbReference type="EMBL" id="KAG2387165.1"/>
    </source>
</evidence>
<proteinExistence type="inferred from homology"/>
<keyword evidence="7" id="KW-0479">Metal-binding</keyword>
<evidence type="ECO:0000256" key="3">
    <source>
        <dbReference type="ARBA" id="ARBA00007823"/>
    </source>
</evidence>
<evidence type="ECO:0000256" key="9">
    <source>
        <dbReference type="ARBA" id="ARBA00022801"/>
    </source>
</evidence>
<keyword evidence="6" id="KW-0540">Nuclease</keyword>
<comment type="similarity">
    <text evidence="3">Belongs to the RNase Z family.</text>
</comment>
<keyword evidence="13" id="KW-1185">Reference proteome</keyword>
<comment type="caution">
    <text evidence="12">The sequence shown here is derived from an EMBL/GenBank/DDBJ whole genome shotgun (WGS) entry which is preliminary data.</text>
</comment>
<dbReference type="EC" id="3.1.26.11" evidence="4"/>
<comment type="catalytic activity">
    <reaction evidence="1">
        <text>Endonucleolytic cleavage of RNA, removing extra 3' nucleotides from tRNA precursor, generating 3' termini of tRNAs. A 3'-hydroxy group is left at the tRNA terminus and a 5'-phosphoryl group is left at the trailer molecule.</text>
        <dbReference type="EC" id="3.1.26.11"/>
    </reaction>
</comment>
<evidence type="ECO:0000256" key="11">
    <source>
        <dbReference type="SAM" id="MobiDB-lite"/>
    </source>
</evidence>
<keyword evidence="5" id="KW-0819">tRNA processing</keyword>
<dbReference type="GeneID" id="68093953"/>
<dbReference type="EMBL" id="PYSW02000013">
    <property type="protein sequence ID" value="KAG2387165.1"/>
    <property type="molecule type" value="Genomic_DNA"/>
</dbReference>
<dbReference type="Proteomes" id="UP000816034">
    <property type="component" value="Unassembled WGS sequence"/>
</dbReference>
<comment type="cofactor">
    <cofactor evidence="2">
        <name>Zn(2+)</name>
        <dbReference type="ChEBI" id="CHEBI:29105"/>
    </cofactor>
</comment>